<proteinExistence type="predicted"/>
<dbReference type="Proteomes" id="UP000248054">
    <property type="component" value="Unassembled WGS sequence"/>
</dbReference>
<dbReference type="OrthoDB" id="1450963at2"/>
<dbReference type="RefSeq" id="WP_146221487.1">
    <property type="nucleotide sequence ID" value="NZ_BMWQ01000001.1"/>
</dbReference>
<reference evidence="3 4" key="1">
    <citation type="submission" date="2018-06" db="EMBL/GenBank/DDBJ databases">
        <title>Genomic Encyclopedia of Type Strains, Phase III (KMG-III): the genomes of soil and plant-associated and newly described type strains.</title>
        <authorList>
            <person name="Whitman W."/>
        </authorList>
    </citation>
    <scope>NUCLEOTIDE SEQUENCE [LARGE SCALE GENOMIC DNA]</scope>
    <source>
        <strain evidence="3 4">CECT 7945</strain>
    </source>
</reference>
<feature type="chain" id="PRO_5016049266" evidence="2">
    <location>
        <begin position="19"/>
        <end position="162"/>
    </location>
</feature>
<comment type="caution">
    <text evidence="3">The sequence shown here is derived from an EMBL/GenBank/DDBJ whole genome shotgun (WGS) entry which is preliminary data.</text>
</comment>
<protein>
    <submittedName>
        <fullName evidence="3">Uncharacterized protein</fullName>
    </submittedName>
</protein>
<feature type="compositionally biased region" description="Basic and acidic residues" evidence="1">
    <location>
        <begin position="125"/>
        <end position="134"/>
    </location>
</feature>
<evidence type="ECO:0000256" key="1">
    <source>
        <dbReference type="SAM" id="MobiDB-lite"/>
    </source>
</evidence>
<evidence type="ECO:0000313" key="3">
    <source>
        <dbReference type="EMBL" id="PYE83028.1"/>
    </source>
</evidence>
<feature type="signal peptide" evidence="2">
    <location>
        <begin position="1"/>
        <end position="18"/>
    </location>
</feature>
<feature type="compositionally biased region" description="Basic and acidic residues" evidence="1">
    <location>
        <begin position="77"/>
        <end position="117"/>
    </location>
</feature>
<evidence type="ECO:0000256" key="2">
    <source>
        <dbReference type="SAM" id="SignalP"/>
    </source>
</evidence>
<dbReference type="AlphaFoldDB" id="A0A2V4X027"/>
<feature type="region of interest" description="Disordered" evidence="1">
    <location>
        <begin position="77"/>
        <end position="134"/>
    </location>
</feature>
<keyword evidence="2" id="KW-0732">Signal</keyword>
<dbReference type="EMBL" id="QJTD01000001">
    <property type="protein sequence ID" value="PYE83028.1"/>
    <property type="molecule type" value="Genomic_DNA"/>
</dbReference>
<name>A0A2V4X027_9FLAO</name>
<keyword evidence="4" id="KW-1185">Reference proteome</keyword>
<evidence type="ECO:0000313" key="4">
    <source>
        <dbReference type="Proteomes" id="UP000248054"/>
    </source>
</evidence>
<organism evidence="3 4">
    <name type="scientific">Winogradskyella epiphytica</name>
    <dbReference type="NCBI Taxonomy" id="262005"/>
    <lineage>
        <taxon>Bacteria</taxon>
        <taxon>Pseudomonadati</taxon>
        <taxon>Bacteroidota</taxon>
        <taxon>Flavobacteriia</taxon>
        <taxon>Flavobacteriales</taxon>
        <taxon>Flavobacteriaceae</taxon>
        <taxon>Winogradskyella</taxon>
    </lineage>
</organism>
<accession>A0A2V4X027</accession>
<sequence length="162" mass="19022">MKYILTSICLVFALFLNAQEVVKDGKTYEVKKEKIFLEGKEVTSTLDLELKDAILLEATTISKKLKLEKEAIKRSEKLEKEKKQAEKAQKRAEKAQKKAEKELKQKQKLKRNYDKAQRNLQNSQKKFERLKDKGKLSPVDEAKWLKQLEKLSKRMEVAKRKL</sequence>
<gene>
    <name evidence="3" type="ORF">DFQ11_101459</name>
</gene>